<reference evidence="1 2" key="1">
    <citation type="submission" date="2018-09" db="EMBL/GenBank/DDBJ databases">
        <title>Genome sequencing of Lachnoanaerobaculum umeaense DSM 23576.</title>
        <authorList>
            <person name="Kook J.-K."/>
            <person name="Park S.-N."/>
            <person name="Lim Y.K."/>
        </authorList>
    </citation>
    <scope>NUCLEOTIDE SEQUENCE [LARGE SCALE GENOMIC DNA]</scope>
    <source>
        <strain evidence="2">DSM 23576 \ CCUG 58757</strain>
    </source>
</reference>
<dbReference type="SUPFAM" id="SSF48452">
    <property type="entry name" value="TPR-like"/>
    <property type="match status" value="1"/>
</dbReference>
<keyword evidence="2" id="KW-1185">Reference proteome</keyword>
<dbReference type="OrthoDB" id="305319at2"/>
<gene>
    <name evidence="1" type="ORF">D4A81_11600</name>
</gene>
<dbReference type="PROSITE" id="PS50005">
    <property type="entry name" value="TPR"/>
    <property type="match status" value="1"/>
</dbReference>
<dbReference type="InterPro" id="IPR011990">
    <property type="entry name" value="TPR-like_helical_dom_sf"/>
</dbReference>
<dbReference type="InterPro" id="IPR019734">
    <property type="entry name" value="TPR_rpt"/>
</dbReference>
<proteinExistence type="predicted"/>
<dbReference type="EMBL" id="CP032364">
    <property type="protein sequence ID" value="AYB00506.1"/>
    <property type="molecule type" value="Genomic_DNA"/>
</dbReference>
<dbReference type="Pfam" id="PF13174">
    <property type="entry name" value="TPR_6"/>
    <property type="match status" value="1"/>
</dbReference>
<protein>
    <submittedName>
        <fullName evidence="1">Uncharacterized protein</fullName>
    </submittedName>
</protein>
<organism evidence="1 2">
    <name type="scientific">Lachnoanaerobaculum umeaense</name>
    <dbReference type="NCBI Taxonomy" id="617123"/>
    <lineage>
        <taxon>Bacteria</taxon>
        <taxon>Bacillati</taxon>
        <taxon>Bacillota</taxon>
        <taxon>Clostridia</taxon>
        <taxon>Lachnospirales</taxon>
        <taxon>Lachnospiraceae</taxon>
        <taxon>Lachnoanaerobaculum</taxon>
    </lineage>
</organism>
<dbReference type="AlphaFoldDB" id="A0A385Q2R3"/>
<dbReference type="Proteomes" id="UP000265562">
    <property type="component" value="Chromosome"/>
</dbReference>
<evidence type="ECO:0000313" key="2">
    <source>
        <dbReference type="Proteomes" id="UP000265562"/>
    </source>
</evidence>
<sequence>MALVAQGKIKKVFIAGIMAILFLSGCSVKEKKYFESGKILLDEGNYAEAVEAFDKAIGVHGSKNIRGLEIDILRYRAEAEYKAGDYKAAEHTYKLLISADEERREYIDMLTIIYTNLSNVDMDIDITDAIEMYNKAESLDDRSELHINAGIAIVKYYEDMYEKNADSSYLDKAEEFLEKQLKETDRKNAKVFAVYAKHMSKREDYDKALEAVDEGIALLENKDLVSSDEETMKSLMFSKGSCYEYMGEYDKALECFNAYIDKYGEDDTVSHEVAFLNSRIR</sequence>
<evidence type="ECO:0000313" key="1">
    <source>
        <dbReference type="EMBL" id="AYB00506.1"/>
    </source>
</evidence>
<dbReference type="Gene3D" id="1.25.40.10">
    <property type="entry name" value="Tetratricopeptide repeat domain"/>
    <property type="match status" value="2"/>
</dbReference>
<dbReference type="KEGG" id="lua:D4A81_11600"/>
<dbReference type="SMART" id="SM00028">
    <property type="entry name" value="TPR"/>
    <property type="match status" value="4"/>
</dbReference>
<name>A0A385Q2R3_9FIRM</name>
<dbReference type="Pfam" id="PF13432">
    <property type="entry name" value="TPR_16"/>
    <property type="match status" value="1"/>
</dbReference>
<accession>A0A385Q2R3</accession>